<dbReference type="GO" id="GO:0020037">
    <property type="term" value="F:heme binding"/>
    <property type="evidence" value="ECO:0007669"/>
    <property type="project" value="InterPro"/>
</dbReference>
<keyword evidence="6 13" id="KW-0479">Metal-binding</keyword>
<gene>
    <name evidence="16" type="primary">LOC107265983</name>
</gene>
<dbReference type="PROSITE" id="PS00086">
    <property type="entry name" value="CYTOCHROME_P450"/>
    <property type="match status" value="2"/>
</dbReference>
<dbReference type="Pfam" id="PF00067">
    <property type="entry name" value="p450"/>
    <property type="match status" value="2"/>
</dbReference>
<keyword evidence="9" id="KW-0560">Oxidoreductase</keyword>
<dbReference type="FunFam" id="1.10.630.10:FF:000042">
    <property type="entry name" value="Cytochrome P450"/>
    <property type="match status" value="2"/>
</dbReference>
<dbReference type="CDD" id="cd11056">
    <property type="entry name" value="CYP6-like"/>
    <property type="match status" value="2"/>
</dbReference>
<feature type="transmembrane region" description="Helical" evidence="14">
    <location>
        <begin position="541"/>
        <end position="563"/>
    </location>
</feature>
<dbReference type="PANTHER" id="PTHR24292">
    <property type="entry name" value="CYTOCHROME P450"/>
    <property type="match status" value="1"/>
</dbReference>
<dbReference type="AlphaFoldDB" id="A0AAJ7BQ35"/>
<name>A0AAJ7BQ35_CEPCN</name>
<sequence>MQVKRYRKNFAIERRHFCTRMTVIFEQWVNYWTIGLLTVIIVIVYVYVKRHHSYFQKMGIPYIESHILVGNRGPVVFKQRSLFDHSQVLYNSIPDAKYVGIYDFAIPAILIRDVELIKDIGVRHSENFLNHKILSDPQLDPLFANNLFNLQNDKWRKMRALLTPAFTSSKMKMMFDMITKCATDFADFIEKQSPIVVDVKDGFARYTNDVIAGAAFGITVNSMKERNNEFYLMGKEATTSGFVELMKMILYQASPTLAKKLKANVVSHRAVNYFCNIIESTIATRKTQGIQKSDMIQLLMEAKDSGDKLDLTIEDITAQAFIFFFAGFDTSSSTMSFAAYSLATNPEIQKKVQAEVDDILKKCNGKVTYEHLKEMKYLEAVVSETLRLYPAAAEIDRVCSKTFELPPARPAARSVTVKPGTVILFPVYAIHRDPQYHPNPDKFDPDRFLNENEKFNPLAYFPFGVGPRSCIGTRFALMEVKLVLFYLLMQCNFEPCEKTTIPMKFSTANFLPRPLNGHWLKIVPRKGIKRLKHIHARMSSIILELMNSWVFIIAAIAALYVYMNRQGNYFKKLGIPYLKSYMLVGNRGPVIFRQRSSIEHEQALYNSMPDAKYFGMYDYSSPAIMVRDIELIREIGSKHFDNFVDHKSMFDPELDSLLSNTVFFLREDKWRRMRSLLSPAFTSSKIKTMFGLISNCATNLADFVVKQQEPIILDMKDLFSRCTNDVIASTAFGINLNSMVDRQNEFYKMGREVTDFGFLRSSKIFCMQMWPKLARKLKASLLTDRMVDFFHQIIATTVATRRAQGIQRPDLIHLLMQASESETSSKLTVDDMTAQAYIFFFAGFDTSSTTMSFAAYSLAANPDVQEKLQTEIDEALEKCNGEVTYDYLKEMKYLDAVISETLRMYPPVTELDRLCTKPFELPPAKEGGKPVFVKRGTCFLIPVNGIHRDPKFFPNPDKFDPERFLNEKEKINSSAYIPFGVGPRTCIGARFAMIELKLVLFHLLKMCNLKPCAKTCIPMKFCTKTFMPAPATGHWLQIERRK</sequence>
<keyword evidence="8" id="KW-0492">Microsome</keyword>
<keyword evidence="10 13" id="KW-0408">Iron</keyword>
<evidence type="ECO:0000256" key="5">
    <source>
        <dbReference type="ARBA" id="ARBA00022617"/>
    </source>
</evidence>
<evidence type="ECO:0000256" key="11">
    <source>
        <dbReference type="ARBA" id="ARBA00023033"/>
    </source>
</evidence>
<dbReference type="PANTHER" id="PTHR24292:SF54">
    <property type="entry name" value="CYP9F3-RELATED"/>
    <property type="match status" value="1"/>
</dbReference>
<comment type="subcellular location">
    <subcellularLocation>
        <location evidence="3">Endoplasmic reticulum membrane</location>
        <topology evidence="3">Peripheral membrane protein</topology>
    </subcellularLocation>
    <subcellularLocation>
        <location evidence="2">Microsome membrane</location>
        <topology evidence="2">Peripheral membrane protein</topology>
    </subcellularLocation>
</comment>
<comment type="cofactor">
    <cofactor evidence="1 13">
        <name>heme</name>
        <dbReference type="ChEBI" id="CHEBI:30413"/>
    </cofactor>
</comment>
<dbReference type="InterPro" id="IPR050476">
    <property type="entry name" value="Insect_CytP450_Detox"/>
</dbReference>
<organism evidence="15 16">
    <name type="scientific">Cephus cinctus</name>
    <name type="common">Wheat stem sawfly</name>
    <dbReference type="NCBI Taxonomy" id="211228"/>
    <lineage>
        <taxon>Eukaryota</taxon>
        <taxon>Metazoa</taxon>
        <taxon>Ecdysozoa</taxon>
        <taxon>Arthropoda</taxon>
        <taxon>Hexapoda</taxon>
        <taxon>Insecta</taxon>
        <taxon>Pterygota</taxon>
        <taxon>Neoptera</taxon>
        <taxon>Endopterygota</taxon>
        <taxon>Hymenoptera</taxon>
        <taxon>Cephoidea</taxon>
        <taxon>Cephidae</taxon>
        <taxon>Cephus</taxon>
    </lineage>
</organism>
<evidence type="ECO:0000256" key="10">
    <source>
        <dbReference type="ARBA" id="ARBA00023004"/>
    </source>
</evidence>
<accession>A0AAJ7BQ35</accession>
<dbReference type="InterPro" id="IPR036396">
    <property type="entry name" value="Cyt_P450_sf"/>
</dbReference>
<evidence type="ECO:0000313" key="15">
    <source>
        <dbReference type="Proteomes" id="UP000694920"/>
    </source>
</evidence>
<keyword evidence="15" id="KW-1185">Reference proteome</keyword>
<evidence type="ECO:0000256" key="9">
    <source>
        <dbReference type="ARBA" id="ARBA00023002"/>
    </source>
</evidence>
<proteinExistence type="inferred from homology"/>
<comment type="similarity">
    <text evidence="4">Belongs to the cytochrome P450 family.</text>
</comment>
<dbReference type="GO" id="GO:0005789">
    <property type="term" value="C:endoplasmic reticulum membrane"/>
    <property type="evidence" value="ECO:0007669"/>
    <property type="project" value="UniProtKB-SubCell"/>
</dbReference>
<dbReference type="SUPFAM" id="SSF48264">
    <property type="entry name" value="Cytochrome P450"/>
    <property type="match status" value="2"/>
</dbReference>
<evidence type="ECO:0000256" key="12">
    <source>
        <dbReference type="ARBA" id="ARBA00023136"/>
    </source>
</evidence>
<keyword evidence="5 13" id="KW-0349">Heme</keyword>
<evidence type="ECO:0000256" key="2">
    <source>
        <dbReference type="ARBA" id="ARBA00004174"/>
    </source>
</evidence>
<keyword evidence="11" id="KW-0503">Monooxygenase</keyword>
<evidence type="ECO:0000256" key="3">
    <source>
        <dbReference type="ARBA" id="ARBA00004406"/>
    </source>
</evidence>
<evidence type="ECO:0000256" key="4">
    <source>
        <dbReference type="ARBA" id="ARBA00010617"/>
    </source>
</evidence>
<evidence type="ECO:0000256" key="7">
    <source>
        <dbReference type="ARBA" id="ARBA00022824"/>
    </source>
</evidence>
<dbReference type="PRINTS" id="PR00463">
    <property type="entry name" value="EP450I"/>
</dbReference>
<dbReference type="GO" id="GO:0005506">
    <property type="term" value="F:iron ion binding"/>
    <property type="evidence" value="ECO:0007669"/>
    <property type="project" value="InterPro"/>
</dbReference>
<dbReference type="GeneID" id="107265983"/>
<dbReference type="Proteomes" id="UP000694920">
    <property type="component" value="Unplaced"/>
</dbReference>
<keyword evidence="14" id="KW-1133">Transmembrane helix</keyword>
<dbReference type="Gene3D" id="1.10.630.10">
    <property type="entry name" value="Cytochrome P450"/>
    <property type="match status" value="2"/>
</dbReference>
<dbReference type="InterPro" id="IPR002401">
    <property type="entry name" value="Cyt_P450_E_grp-I"/>
</dbReference>
<dbReference type="PRINTS" id="PR00385">
    <property type="entry name" value="P450"/>
</dbReference>
<keyword evidence="7" id="KW-0256">Endoplasmic reticulum</keyword>
<reference evidence="16" key="1">
    <citation type="submission" date="2025-08" db="UniProtKB">
        <authorList>
            <consortium name="RefSeq"/>
        </authorList>
    </citation>
    <scope>IDENTIFICATION</scope>
</reference>
<feature type="binding site" description="axial binding residue" evidence="13">
    <location>
        <position position="470"/>
    </location>
    <ligand>
        <name>heme</name>
        <dbReference type="ChEBI" id="CHEBI:30413"/>
    </ligand>
    <ligandPart>
        <name>Fe</name>
        <dbReference type="ChEBI" id="CHEBI:18248"/>
    </ligandPart>
</feature>
<dbReference type="KEGG" id="ccin:107265983"/>
<dbReference type="GO" id="GO:0004497">
    <property type="term" value="F:monooxygenase activity"/>
    <property type="evidence" value="ECO:0007669"/>
    <property type="project" value="UniProtKB-KW"/>
</dbReference>
<evidence type="ECO:0000256" key="14">
    <source>
        <dbReference type="SAM" id="Phobius"/>
    </source>
</evidence>
<keyword evidence="12 14" id="KW-0472">Membrane</keyword>
<evidence type="ECO:0000256" key="8">
    <source>
        <dbReference type="ARBA" id="ARBA00022848"/>
    </source>
</evidence>
<evidence type="ECO:0000256" key="1">
    <source>
        <dbReference type="ARBA" id="ARBA00001971"/>
    </source>
</evidence>
<dbReference type="InterPro" id="IPR017972">
    <property type="entry name" value="Cyt_P450_CS"/>
</dbReference>
<evidence type="ECO:0000313" key="16">
    <source>
        <dbReference type="RefSeq" id="XP_015591474.1"/>
    </source>
</evidence>
<dbReference type="GO" id="GO:0016705">
    <property type="term" value="F:oxidoreductase activity, acting on paired donors, with incorporation or reduction of molecular oxygen"/>
    <property type="evidence" value="ECO:0007669"/>
    <property type="project" value="InterPro"/>
</dbReference>
<feature type="transmembrane region" description="Helical" evidence="14">
    <location>
        <begin position="29"/>
        <end position="48"/>
    </location>
</feature>
<keyword evidence="14" id="KW-0812">Transmembrane</keyword>
<dbReference type="InterPro" id="IPR001128">
    <property type="entry name" value="Cyt_P450"/>
</dbReference>
<evidence type="ECO:0000256" key="6">
    <source>
        <dbReference type="ARBA" id="ARBA00022723"/>
    </source>
</evidence>
<evidence type="ECO:0000256" key="13">
    <source>
        <dbReference type="PIRSR" id="PIRSR602401-1"/>
    </source>
</evidence>
<protein>
    <submittedName>
        <fullName evidence="16">Uncharacterized protein LOC107265983</fullName>
    </submittedName>
</protein>
<dbReference type="RefSeq" id="XP_015591474.1">
    <property type="nucleotide sequence ID" value="XM_015735988.2"/>
</dbReference>